<feature type="transmembrane region" description="Helical" evidence="6">
    <location>
        <begin position="140"/>
        <end position="160"/>
    </location>
</feature>
<dbReference type="InterPro" id="IPR020846">
    <property type="entry name" value="MFS_dom"/>
</dbReference>
<feature type="transmembrane region" description="Helical" evidence="6">
    <location>
        <begin position="16"/>
        <end position="38"/>
    </location>
</feature>
<feature type="transmembrane region" description="Helical" evidence="6">
    <location>
        <begin position="324"/>
        <end position="345"/>
    </location>
</feature>
<dbReference type="InterPro" id="IPR011701">
    <property type="entry name" value="MFS"/>
</dbReference>
<keyword evidence="4 6" id="KW-0472">Membrane</keyword>
<dbReference type="RefSeq" id="WP_195034873.1">
    <property type="nucleotide sequence ID" value="NZ_JADLRE010000018.1"/>
</dbReference>
<dbReference type="PANTHER" id="PTHR23514">
    <property type="entry name" value="BYPASS OF STOP CODON PROTEIN 6"/>
    <property type="match status" value="1"/>
</dbReference>
<feature type="transmembrane region" description="Helical" evidence="6">
    <location>
        <begin position="166"/>
        <end position="185"/>
    </location>
</feature>
<evidence type="ECO:0000256" key="2">
    <source>
        <dbReference type="ARBA" id="ARBA00022692"/>
    </source>
</evidence>
<dbReference type="Gene3D" id="1.20.1250.20">
    <property type="entry name" value="MFS general substrate transporter like domains"/>
    <property type="match status" value="2"/>
</dbReference>
<reference evidence="8 9" key="1">
    <citation type="submission" date="2020-10" db="EMBL/GenBank/DDBJ databases">
        <title>Identification of Nocardia species via Next-generation sequencing and recognition of intraspecies genetic diversity.</title>
        <authorList>
            <person name="Li P."/>
            <person name="Li P."/>
            <person name="Lu B."/>
        </authorList>
    </citation>
    <scope>NUCLEOTIDE SEQUENCE [LARGE SCALE GENOMIC DNA]</scope>
    <source>
        <strain evidence="8 9">N-11</strain>
    </source>
</reference>
<dbReference type="CDD" id="cd17393">
    <property type="entry name" value="MFS_MosC_like"/>
    <property type="match status" value="1"/>
</dbReference>
<comment type="subcellular location">
    <subcellularLocation>
        <location evidence="1">Cell membrane</location>
        <topology evidence="1">Multi-pass membrane protein</topology>
    </subcellularLocation>
</comment>
<feature type="domain" description="Major facilitator superfamily (MFS) profile" evidence="7">
    <location>
        <begin position="11"/>
        <end position="469"/>
    </location>
</feature>
<dbReference type="PROSITE" id="PS50850">
    <property type="entry name" value="MFS"/>
    <property type="match status" value="1"/>
</dbReference>
<evidence type="ECO:0000256" key="6">
    <source>
        <dbReference type="SAM" id="Phobius"/>
    </source>
</evidence>
<evidence type="ECO:0000256" key="1">
    <source>
        <dbReference type="ARBA" id="ARBA00004651"/>
    </source>
</evidence>
<sequence>MVGSPPIDRPIRVARAAVFTVFALNGFLLAMWVVHIPVVTDRTGVSKSTLGMFILLMAGAGIVGMRLAGPLADRFGSRTLVGAAACLGSVAVVGPGLATGPVTLALALACFGLGNGALDVSMNTQAVLVERAYRRPIMAAFHALFSGGGLLGSLLGAATLRAGWDVRVTLIVAAVSGVALTLTLVPRLLRETTPGAEPASHGVPSMHAPEPDVTLLDHETTSPRRDTTAPRYDTPLPRHDTTMPSYDTPLPRHEAPTLGYDAAPTAQPFDPHRVRRGFTTSLEIRDRHRKVFALAAIAFALLLAEGVAADWSTLQLREHLGAEAATAALAFGAFSTTMTIGRFATDRVSQAFGRVAVVRYGSLIAALGLAVIVVSPWIPLTLLGWAMAGLGLAGGIPQIFTAAGNLGSATAATDMSRVFSIGYLGLLAGPTVIGWLTAVMSLTSAMVVPMIAILLCCRYASVVAAPRTPAR</sequence>
<feature type="transmembrane region" description="Helical" evidence="6">
    <location>
        <begin position="357"/>
        <end position="378"/>
    </location>
</feature>
<evidence type="ECO:0000256" key="3">
    <source>
        <dbReference type="ARBA" id="ARBA00022989"/>
    </source>
</evidence>
<name>A0ABS0CC33_9NOCA</name>
<dbReference type="Proteomes" id="UP000807309">
    <property type="component" value="Unassembled WGS sequence"/>
</dbReference>
<keyword evidence="2 6" id="KW-0812">Transmembrane</keyword>
<feature type="transmembrane region" description="Helical" evidence="6">
    <location>
        <begin position="50"/>
        <end position="68"/>
    </location>
</feature>
<evidence type="ECO:0000313" key="8">
    <source>
        <dbReference type="EMBL" id="MBF6227922.1"/>
    </source>
</evidence>
<feature type="region of interest" description="Disordered" evidence="5">
    <location>
        <begin position="217"/>
        <end position="247"/>
    </location>
</feature>
<feature type="compositionally biased region" description="Basic and acidic residues" evidence="5">
    <location>
        <begin position="217"/>
        <end position="228"/>
    </location>
</feature>
<feature type="transmembrane region" description="Helical" evidence="6">
    <location>
        <begin position="291"/>
        <end position="312"/>
    </location>
</feature>
<protein>
    <submittedName>
        <fullName evidence="8">MFS transporter</fullName>
    </submittedName>
</protein>
<comment type="caution">
    <text evidence="8">The sequence shown here is derived from an EMBL/GenBank/DDBJ whole genome shotgun (WGS) entry which is preliminary data.</text>
</comment>
<feature type="transmembrane region" description="Helical" evidence="6">
    <location>
        <begin position="444"/>
        <end position="465"/>
    </location>
</feature>
<dbReference type="Pfam" id="PF07690">
    <property type="entry name" value="MFS_1"/>
    <property type="match status" value="1"/>
</dbReference>
<accession>A0ABS0CC33</accession>
<feature type="transmembrane region" description="Helical" evidence="6">
    <location>
        <begin position="104"/>
        <end position="128"/>
    </location>
</feature>
<feature type="transmembrane region" description="Helical" evidence="6">
    <location>
        <begin position="80"/>
        <end position="98"/>
    </location>
</feature>
<evidence type="ECO:0000259" key="7">
    <source>
        <dbReference type="PROSITE" id="PS50850"/>
    </source>
</evidence>
<dbReference type="InterPro" id="IPR051788">
    <property type="entry name" value="MFS_Transporter"/>
</dbReference>
<keyword evidence="3 6" id="KW-1133">Transmembrane helix</keyword>
<evidence type="ECO:0000313" key="9">
    <source>
        <dbReference type="Proteomes" id="UP000807309"/>
    </source>
</evidence>
<proteinExistence type="predicted"/>
<dbReference type="InterPro" id="IPR036259">
    <property type="entry name" value="MFS_trans_sf"/>
</dbReference>
<dbReference type="SUPFAM" id="SSF103473">
    <property type="entry name" value="MFS general substrate transporter"/>
    <property type="match status" value="1"/>
</dbReference>
<organism evidence="8 9">
    <name type="scientific">Nocardia abscessus</name>
    <dbReference type="NCBI Taxonomy" id="120957"/>
    <lineage>
        <taxon>Bacteria</taxon>
        <taxon>Bacillati</taxon>
        <taxon>Actinomycetota</taxon>
        <taxon>Actinomycetes</taxon>
        <taxon>Mycobacteriales</taxon>
        <taxon>Nocardiaceae</taxon>
        <taxon>Nocardia</taxon>
    </lineage>
</organism>
<feature type="transmembrane region" description="Helical" evidence="6">
    <location>
        <begin position="418"/>
        <end position="438"/>
    </location>
</feature>
<dbReference type="EMBL" id="JADLRE010000018">
    <property type="protein sequence ID" value="MBF6227922.1"/>
    <property type="molecule type" value="Genomic_DNA"/>
</dbReference>
<feature type="transmembrane region" description="Helical" evidence="6">
    <location>
        <begin position="384"/>
        <end position="406"/>
    </location>
</feature>
<gene>
    <name evidence="8" type="ORF">IU470_22785</name>
</gene>
<keyword evidence="9" id="KW-1185">Reference proteome</keyword>
<evidence type="ECO:0000256" key="5">
    <source>
        <dbReference type="SAM" id="MobiDB-lite"/>
    </source>
</evidence>
<dbReference type="PANTHER" id="PTHR23514:SF13">
    <property type="entry name" value="INNER MEMBRANE PROTEIN YBJJ"/>
    <property type="match status" value="1"/>
</dbReference>
<evidence type="ECO:0000256" key="4">
    <source>
        <dbReference type="ARBA" id="ARBA00023136"/>
    </source>
</evidence>